<gene>
    <name evidence="1" type="ORF">LCDPAC01_01330</name>
</gene>
<evidence type="ECO:0000313" key="1">
    <source>
        <dbReference type="EMBL" id="QBK84652.1"/>
    </source>
</evidence>
<protein>
    <submittedName>
        <fullName evidence="1">Holliday junction resolvase</fullName>
    </submittedName>
</protein>
<dbReference type="EMBL" id="MK500283">
    <property type="protein sequence ID" value="QBK84652.1"/>
    <property type="molecule type" value="Genomic_DNA"/>
</dbReference>
<name>A0A481YPC1_9VIRU</name>
<dbReference type="Gene3D" id="3.30.420.10">
    <property type="entry name" value="Ribonuclease H-like superfamily/Ribonuclease H"/>
    <property type="match status" value="1"/>
</dbReference>
<organism evidence="1">
    <name type="scientific">Pithovirus LCDPAC01</name>
    <dbReference type="NCBI Taxonomy" id="2506600"/>
    <lineage>
        <taxon>Viruses</taxon>
        <taxon>Pithoviruses</taxon>
    </lineage>
</organism>
<dbReference type="GO" id="GO:0003676">
    <property type="term" value="F:nucleic acid binding"/>
    <property type="evidence" value="ECO:0007669"/>
    <property type="project" value="InterPro"/>
</dbReference>
<dbReference type="InterPro" id="IPR036397">
    <property type="entry name" value="RNaseH_sf"/>
</dbReference>
<dbReference type="SUPFAM" id="SSF53098">
    <property type="entry name" value="Ribonuclease H-like"/>
    <property type="match status" value="1"/>
</dbReference>
<reference evidence="1" key="1">
    <citation type="journal article" date="2019" name="MBio">
        <title>Virus Genomes from Deep Sea Sediments Expand the Ocean Megavirome and Support Independent Origins of Viral Gigantism.</title>
        <authorList>
            <person name="Backstrom D."/>
            <person name="Yutin N."/>
            <person name="Jorgensen S.L."/>
            <person name="Dharamshi J."/>
            <person name="Homa F."/>
            <person name="Zaremba-Niedwiedzka K."/>
            <person name="Spang A."/>
            <person name="Wolf Y.I."/>
            <person name="Koonin E.V."/>
            <person name="Ettema T.J."/>
        </authorList>
    </citation>
    <scope>NUCLEOTIDE SEQUENCE</scope>
</reference>
<proteinExistence type="predicted"/>
<accession>A0A481YPC1</accession>
<sequence length="214" mass="24767">MFRKKIKCKEDKRPYIKYYPVDRTKIEAKDLTMCVSIDIGIKNFALRIEERKEVKLPVIFEKMDFKGESESGPSTISPIVMNTIFEYLKSRWFYISQCNLVLIERQMGTNPKSISISMIVLTYVLLKIKDFPSNVVVCDINPKAKNKHFNAPKHVTSYGLKKWAVDKAIEVLRMRSDDWSADIIVKERGKTKSKGDDLADTVLQLDAFFKSVEQ</sequence>
<dbReference type="InterPro" id="IPR012337">
    <property type="entry name" value="RNaseH-like_sf"/>
</dbReference>